<dbReference type="FunFam" id="1.20.200.10:FF:000006">
    <property type="entry name" value="Argininosuccinate lyase"/>
    <property type="match status" value="1"/>
</dbReference>
<dbReference type="Gene3D" id="1.10.275.10">
    <property type="entry name" value="Fumarase/aspartase (N-terminal domain)"/>
    <property type="match status" value="1"/>
</dbReference>
<gene>
    <name evidence="10" type="primary">argH</name>
    <name evidence="13" type="ORF">CLV27_1323</name>
</gene>
<protein>
    <recommendedName>
        <fullName evidence="5 10">Argininosuccinate lyase</fullName>
        <shortName evidence="10">ASAL</shortName>
        <ecNumber evidence="5 10">4.3.2.1</ecNumber>
    </recommendedName>
    <alternativeName>
        <fullName evidence="10">Arginosuccinase</fullName>
    </alternativeName>
</protein>
<keyword evidence="14" id="KW-1185">Reference proteome</keyword>
<dbReference type="PRINTS" id="PR00149">
    <property type="entry name" value="FUMRATELYASE"/>
</dbReference>
<dbReference type="InterPro" id="IPR020557">
    <property type="entry name" value="Fumarate_lyase_CS"/>
</dbReference>
<dbReference type="PRINTS" id="PR00145">
    <property type="entry name" value="ARGSUCLYASE"/>
</dbReference>
<feature type="domain" description="Fumarate lyase N-terminal" evidence="11">
    <location>
        <begin position="10"/>
        <end position="304"/>
    </location>
</feature>
<comment type="caution">
    <text evidence="13">The sequence shown here is derived from an EMBL/GenBank/DDBJ whole genome shotgun (WGS) entry which is preliminary data.</text>
</comment>
<dbReference type="HAMAP" id="MF_00006">
    <property type="entry name" value="Arg_succ_lyase"/>
    <property type="match status" value="1"/>
</dbReference>
<dbReference type="Pfam" id="PF00206">
    <property type="entry name" value="Lyase_1"/>
    <property type="match status" value="1"/>
</dbReference>
<dbReference type="Gene3D" id="1.10.40.30">
    <property type="entry name" value="Fumarase/aspartase (C-terminal domain)"/>
    <property type="match status" value="1"/>
</dbReference>
<dbReference type="InterPro" id="IPR024083">
    <property type="entry name" value="Fumarase/histidase_N"/>
</dbReference>
<feature type="domain" description="Argininosuccinate lyase C-terminal" evidence="12">
    <location>
        <begin position="367"/>
        <end position="435"/>
    </location>
</feature>
<evidence type="ECO:0000259" key="11">
    <source>
        <dbReference type="Pfam" id="PF00206"/>
    </source>
</evidence>
<comment type="similarity">
    <text evidence="4">In the N-terminal section; belongs to the lyase 1 family. Argininosuccinate lyase subfamily.</text>
</comment>
<dbReference type="PANTHER" id="PTHR43814:SF1">
    <property type="entry name" value="ARGININOSUCCINATE LYASE"/>
    <property type="match status" value="1"/>
</dbReference>
<evidence type="ECO:0000256" key="9">
    <source>
        <dbReference type="ARBA" id="ARBA00023239"/>
    </source>
</evidence>
<evidence type="ECO:0000256" key="3">
    <source>
        <dbReference type="ARBA" id="ARBA00004941"/>
    </source>
</evidence>
<dbReference type="GO" id="GO:0005829">
    <property type="term" value="C:cytosol"/>
    <property type="evidence" value="ECO:0007669"/>
    <property type="project" value="TreeGrafter"/>
</dbReference>
<dbReference type="Pfam" id="PF14698">
    <property type="entry name" value="ASL_C2"/>
    <property type="match status" value="1"/>
</dbReference>
<evidence type="ECO:0000313" key="13">
    <source>
        <dbReference type="EMBL" id="TCK04006.1"/>
    </source>
</evidence>
<accession>A0A4V2PD65</accession>
<evidence type="ECO:0000256" key="4">
    <source>
        <dbReference type="ARBA" id="ARBA00005552"/>
    </source>
</evidence>
<dbReference type="InterPro" id="IPR029419">
    <property type="entry name" value="Arg_succ_lyase_C"/>
</dbReference>
<dbReference type="PROSITE" id="PS00163">
    <property type="entry name" value="FUMARATE_LYASES"/>
    <property type="match status" value="1"/>
</dbReference>
<comment type="similarity">
    <text evidence="10">Belongs to the lyase 1 family. Argininosuccinate lyase subfamily.</text>
</comment>
<dbReference type="PANTHER" id="PTHR43814">
    <property type="entry name" value="ARGININOSUCCINATE LYASE"/>
    <property type="match status" value="1"/>
</dbReference>
<name>A0A4V2PD65_9BACT</name>
<dbReference type="InterPro" id="IPR000362">
    <property type="entry name" value="Fumarate_lyase_fam"/>
</dbReference>
<evidence type="ECO:0000256" key="2">
    <source>
        <dbReference type="ARBA" id="ARBA00004496"/>
    </source>
</evidence>
<reference evidence="13 14" key="1">
    <citation type="submission" date="2019-03" db="EMBL/GenBank/DDBJ databases">
        <title>Genomic Encyclopedia of Archaeal and Bacterial Type Strains, Phase II (KMG-II): from individual species to whole genera.</title>
        <authorList>
            <person name="Goeker M."/>
        </authorList>
    </citation>
    <scope>NUCLEOTIDE SEQUENCE [LARGE SCALE GENOMIC DNA]</scope>
    <source>
        <strain evidence="13 14">DSM 24425</strain>
    </source>
</reference>
<dbReference type="FunFam" id="1.10.40.30:FF:000001">
    <property type="entry name" value="Argininosuccinate lyase"/>
    <property type="match status" value="1"/>
</dbReference>
<dbReference type="FunFam" id="1.10.275.10:FF:000002">
    <property type="entry name" value="Argininosuccinate lyase"/>
    <property type="match status" value="1"/>
</dbReference>
<dbReference type="InterPro" id="IPR008948">
    <property type="entry name" value="L-Aspartase-like"/>
</dbReference>
<evidence type="ECO:0000256" key="10">
    <source>
        <dbReference type="HAMAP-Rule" id="MF_00006"/>
    </source>
</evidence>
<evidence type="ECO:0000256" key="8">
    <source>
        <dbReference type="ARBA" id="ARBA00022605"/>
    </source>
</evidence>
<dbReference type="EMBL" id="SMFV01000004">
    <property type="protein sequence ID" value="TCK04006.1"/>
    <property type="molecule type" value="Genomic_DNA"/>
</dbReference>
<keyword evidence="8 10" id="KW-0028">Amino-acid biosynthesis</keyword>
<dbReference type="EC" id="4.3.2.1" evidence="5 10"/>
<keyword evidence="6 10" id="KW-0963">Cytoplasm</keyword>
<dbReference type="InterPro" id="IPR022761">
    <property type="entry name" value="Fumarate_lyase_N"/>
</dbReference>
<evidence type="ECO:0000256" key="7">
    <source>
        <dbReference type="ARBA" id="ARBA00022571"/>
    </source>
</evidence>
<dbReference type="UniPathway" id="UPA00068">
    <property type="reaction ID" value="UER00114"/>
</dbReference>
<dbReference type="NCBIfam" id="TIGR00838">
    <property type="entry name" value="argH"/>
    <property type="match status" value="1"/>
</dbReference>
<keyword evidence="9 10" id="KW-0456">Lyase</keyword>
<sequence>MASGKKPWGGRFKESTDKLVEEFTESVSYDKRLAPFDIAGSIAHVKMLEKQGILKKEEAEKVVSGLREILDEIERGEFVWKTELEDVHMNVEKRLTEKIGAVGGKLHTGRSRNDQVATDVRLYVRHEIEEILELLKALRRAFVKQAEENLDVVMPGYTHLQIAQPVLYSHHMLAYYQMFKRDAERFKDTLKRVNVSPLGSAALAGTSYPLDREFTAELLGFDGVTRNSMDAVSDRDFVAETIFNCAMVMMHLSRLSEELVLWSTEEFGFIELPDAFCTGSSIMPQKKNPDVSELTRGKTGRVYGDLIAILTVLKGLPLTYNRDLQEDKEPLFDAIDTVKMALRVNEKIVSGMKPRKERMREQAKKGFSLATDVADYLAKKGVPFREAHEIVGKVVAYCLDNGKTLEDLTLEEFRKFSDKFEEDVLSLMSVEGSINSRNIVGGTAREQVEQEIRRIKEEEGF</sequence>
<evidence type="ECO:0000259" key="12">
    <source>
        <dbReference type="Pfam" id="PF14698"/>
    </source>
</evidence>
<proteinExistence type="inferred from homology"/>
<dbReference type="GO" id="GO:0042450">
    <property type="term" value="P:L-arginine biosynthetic process via ornithine"/>
    <property type="evidence" value="ECO:0007669"/>
    <property type="project" value="UniProtKB-UniRule"/>
</dbReference>
<evidence type="ECO:0000313" key="14">
    <source>
        <dbReference type="Proteomes" id="UP000295777"/>
    </source>
</evidence>
<evidence type="ECO:0000256" key="1">
    <source>
        <dbReference type="ARBA" id="ARBA00000985"/>
    </source>
</evidence>
<dbReference type="Gene3D" id="1.20.200.10">
    <property type="entry name" value="Fumarase/aspartase (Central domain)"/>
    <property type="match status" value="1"/>
</dbReference>
<evidence type="ECO:0000256" key="5">
    <source>
        <dbReference type="ARBA" id="ARBA00012338"/>
    </source>
</evidence>
<dbReference type="GO" id="GO:0004056">
    <property type="term" value="F:argininosuccinate lyase activity"/>
    <property type="evidence" value="ECO:0007669"/>
    <property type="project" value="UniProtKB-UniRule"/>
</dbReference>
<dbReference type="OrthoDB" id="9769623at2"/>
<evidence type="ECO:0000256" key="6">
    <source>
        <dbReference type="ARBA" id="ARBA00022490"/>
    </source>
</evidence>
<dbReference type="InterPro" id="IPR009049">
    <property type="entry name" value="Argininosuccinate_lyase"/>
</dbReference>
<dbReference type="RefSeq" id="WP_132527039.1">
    <property type="nucleotide sequence ID" value="NZ_SMFV01000004.1"/>
</dbReference>
<keyword evidence="7 10" id="KW-0055">Arginine biosynthesis</keyword>
<dbReference type="CDD" id="cd01359">
    <property type="entry name" value="Argininosuccinate_lyase"/>
    <property type="match status" value="1"/>
</dbReference>
<comment type="pathway">
    <text evidence="3 10">Amino-acid biosynthesis; L-arginine biosynthesis; L-arginine from L-ornithine and carbamoyl phosphate: step 3/3.</text>
</comment>
<dbReference type="Proteomes" id="UP000295777">
    <property type="component" value="Unassembled WGS sequence"/>
</dbReference>
<organism evidence="13 14">
    <name type="scientific">Phorcysia thermohydrogeniphila</name>
    <dbReference type="NCBI Taxonomy" id="936138"/>
    <lineage>
        <taxon>Bacteria</taxon>
        <taxon>Pseudomonadati</taxon>
        <taxon>Aquificota</taxon>
        <taxon>Aquificia</taxon>
        <taxon>Desulfurobacteriales</taxon>
        <taxon>Desulfurobacteriaceae</taxon>
        <taxon>Phorcysia</taxon>
    </lineage>
</organism>
<dbReference type="AlphaFoldDB" id="A0A4V2PD65"/>
<comment type="catalytic activity">
    <reaction evidence="1 10">
        <text>2-(N(omega)-L-arginino)succinate = fumarate + L-arginine</text>
        <dbReference type="Rhea" id="RHEA:24020"/>
        <dbReference type="ChEBI" id="CHEBI:29806"/>
        <dbReference type="ChEBI" id="CHEBI:32682"/>
        <dbReference type="ChEBI" id="CHEBI:57472"/>
        <dbReference type="EC" id="4.3.2.1"/>
    </reaction>
</comment>
<comment type="subcellular location">
    <subcellularLocation>
        <location evidence="2 10">Cytoplasm</location>
    </subcellularLocation>
</comment>
<dbReference type="SUPFAM" id="SSF48557">
    <property type="entry name" value="L-aspartase-like"/>
    <property type="match status" value="1"/>
</dbReference>